<dbReference type="KEGG" id="acab:QRX50_41200"/>
<organism evidence="6 7">
    <name type="scientific">Amycolatopsis carbonis</name>
    <dbReference type="NCBI Taxonomy" id="715471"/>
    <lineage>
        <taxon>Bacteria</taxon>
        <taxon>Bacillati</taxon>
        <taxon>Actinomycetota</taxon>
        <taxon>Actinomycetes</taxon>
        <taxon>Pseudonocardiales</taxon>
        <taxon>Pseudonocardiaceae</taxon>
        <taxon>Amycolatopsis</taxon>
    </lineage>
</organism>
<dbReference type="InterPro" id="IPR036390">
    <property type="entry name" value="WH_DNA-bd_sf"/>
</dbReference>
<dbReference type="InterPro" id="IPR036388">
    <property type="entry name" value="WH-like_DNA-bd_sf"/>
</dbReference>
<evidence type="ECO:0000256" key="3">
    <source>
        <dbReference type="ARBA" id="ARBA00023125"/>
    </source>
</evidence>
<evidence type="ECO:0000259" key="5">
    <source>
        <dbReference type="PROSITE" id="PS50931"/>
    </source>
</evidence>
<feature type="domain" description="HTH lysR-type" evidence="5">
    <location>
        <begin position="9"/>
        <end position="66"/>
    </location>
</feature>
<evidence type="ECO:0000256" key="4">
    <source>
        <dbReference type="ARBA" id="ARBA00023163"/>
    </source>
</evidence>
<keyword evidence="2" id="KW-0805">Transcription regulation</keyword>
<dbReference type="Gene3D" id="1.10.10.10">
    <property type="entry name" value="Winged helix-like DNA-binding domain superfamily/Winged helix DNA-binding domain"/>
    <property type="match status" value="1"/>
</dbReference>
<keyword evidence="3" id="KW-0238">DNA-binding</keyword>
<dbReference type="InterPro" id="IPR000847">
    <property type="entry name" value="LysR_HTH_N"/>
</dbReference>
<evidence type="ECO:0000256" key="2">
    <source>
        <dbReference type="ARBA" id="ARBA00023015"/>
    </source>
</evidence>
<sequence length="311" mass="33659">MDDGRAGKVTFADLELLLSFADTEHFGQTATELGVSVATVQRGIRALERKLEIRLVEQDGRRVRMLPAGHVLVREAHAVLRARSDAVGAALADAGEPQRLLRIAHTYSLGLGFVPGVLADLLAERPELRLRCTQSPATGVVEMLLRGDADAGFSSVAPTETDLVVEPLFTESLLLAVPIGDALAGRERVSLREVSERPFVAMEPGSSSRTHMVNACARAGFVPWITVEGNDLFVVESMVGAGIGVSVVPEGMNDHQHPRITRVPIDDPSFSGRTIFLAWHRSSTVADSVQTLARLARAHGKRMSRPLRRVQ</sequence>
<keyword evidence="4" id="KW-0804">Transcription</keyword>
<dbReference type="Proteomes" id="UP001236014">
    <property type="component" value="Chromosome"/>
</dbReference>
<protein>
    <submittedName>
        <fullName evidence="6">LysR family transcriptional regulator</fullName>
    </submittedName>
</protein>
<dbReference type="GO" id="GO:0032993">
    <property type="term" value="C:protein-DNA complex"/>
    <property type="evidence" value="ECO:0007669"/>
    <property type="project" value="TreeGrafter"/>
</dbReference>
<dbReference type="RefSeq" id="WP_285968494.1">
    <property type="nucleotide sequence ID" value="NZ_CP127294.1"/>
</dbReference>
<keyword evidence="7" id="KW-1185">Reference proteome</keyword>
<dbReference type="GO" id="GO:0003700">
    <property type="term" value="F:DNA-binding transcription factor activity"/>
    <property type="evidence" value="ECO:0007669"/>
    <property type="project" value="InterPro"/>
</dbReference>
<dbReference type="PROSITE" id="PS50931">
    <property type="entry name" value="HTH_LYSR"/>
    <property type="match status" value="1"/>
</dbReference>
<dbReference type="SUPFAM" id="SSF46785">
    <property type="entry name" value="Winged helix' DNA-binding domain"/>
    <property type="match status" value="1"/>
</dbReference>
<proteinExistence type="inferred from homology"/>
<dbReference type="InterPro" id="IPR005119">
    <property type="entry name" value="LysR_subst-bd"/>
</dbReference>
<reference evidence="6 7" key="1">
    <citation type="submission" date="2023-06" db="EMBL/GenBank/DDBJ databases">
        <authorList>
            <person name="Oyuntsetseg B."/>
            <person name="Kim S.B."/>
        </authorList>
    </citation>
    <scope>NUCLEOTIDE SEQUENCE [LARGE SCALE GENOMIC DNA]</scope>
    <source>
        <strain evidence="6 7">2-15</strain>
    </source>
</reference>
<dbReference type="Gene3D" id="3.40.190.290">
    <property type="match status" value="1"/>
</dbReference>
<accession>A0A9Y2MTG6</accession>
<evidence type="ECO:0000256" key="1">
    <source>
        <dbReference type="ARBA" id="ARBA00009437"/>
    </source>
</evidence>
<name>A0A9Y2MTG6_9PSEU</name>
<evidence type="ECO:0000313" key="6">
    <source>
        <dbReference type="EMBL" id="WIX77756.1"/>
    </source>
</evidence>
<dbReference type="GO" id="GO:0003677">
    <property type="term" value="F:DNA binding"/>
    <property type="evidence" value="ECO:0007669"/>
    <property type="project" value="UniProtKB-KW"/>
</dbReference>
<dbReference type="PANTHER" id="PTHR30346:SF0">
    <property type="entry name" value="HCA OPERON TRANSCRIPTIONAL ACTIVATOR HCAR"/>
    <property type="match status" value="1"/>
</dbReference>
<dbReference type="EMBL" id="CP127294">
    <property type="protein sequence ID" value="WIX77756.1"/>
    <property type="molecule type" value="Genomic_DNA"/>
</dbReference>
<dbReference type="SUPFAM" id="SSF53850">
    <property type="entry name" value="Periplasmic binding protein-like II"/>
    <property type="match status" value="1"/>
</dbReference>
<dbReference type="Pfam" id="PF03466">
    <property type="entry name" value="LysR_substrate"/>
    <property type="match status" value="1"/>
</dbReference>
<dbReference type="PANTHER" id="PTHR30346">
    <property type="entry name" value="TRANSCRIPTIONAL DUAL REGULATOR HCAR-RELATED"/>
    <property type="match status" value="1"/>
</dbReference>
<comment type="similarity">
    <text evidence="1">Belongs to the LysR transcriptional regulatory family.</text>
</comment>
<evidence type="ECO:0000313" key="7">
    <source>
        <dbReference type="Proteomes" id="UP001236014"/>
    </source>
</evidence>
<dbReference type="AlphaFoldDB" id="A0A9Y2MTG6"/>
<gene>
    <name evidence="6" type="ORF">QRX50_41200</name>
</gene>
<dbReference type="Pfam" id="PF00126">
    <property type="entry name" value="HTH_1"/>
    <property type="match status" value="1"/>
</dbReference>